<sequence>MSGSRYIKQIKQIKQLAMLLAVWPMLTQAQLQPWGDYPALPKPAASGQAELAADPYRLLESLSDTQVRAWMKKQTDFANAALANISGRDALLKRLKVLQATEFGAGSLLEVRGMQFFVRTTADGRQQLFMRNAATSAERLLLLTEVGQSVGMFMPSLDGSHVAATIMRASGQRQSLRIIKTSDASILKDNLEMIAADIKDVAWKADSTAIYYRKAAAKPGTDRGAIWQHVLGSKLETDVPVIGPGVNKSRRFAASDVVTIRTRTNSPYLLAHVQHGQNQDRSLYIIKQDQLKGAASPWQRIAAPTDKVRSAWLAGEQLYVLSTKKKSTGAVLKLDLKTPQMSAAKEVLPASSDELLDVAVARNALYVHAVEAGYSKLIKVELDGGKQEDLNLPRSGRIGDLNADADSEGVLFVLEAANSAPLAYRALAGGQVRNVEVFRAPQVGFHRIASKSLSIPKPGSTGQIALTLLYPEGMELDGKRPCLLTVDTGTGLSKLARFDALRLAWLEQDALMAIVHIPANEATRQKNPNEGLDEVLAAADYLITEGYTSPKKLVAQETISGKRWLAQAISQRPDLFVAMQSAAILSETAKTSTSGKNQKSTAADKAKLTGSSFNPYASLSNGRTYPATLISAHFGLADTPIWMSSKFSARLQAANAEKARPALFRTDFAGSWKYDALSEQADNWAFLLWQAGHKGFALK</sequence>
<dbReference type="InterPro" id="IPR029058">
    <property type="entry name" value="AB_hydrolase_fold"/>
</dbReference>
<dbReference type="GO" id="GO:0070012">
    <property type="term" value="F:oligopeptidase activity"/>
    <property type="evidence" value="ECO:0007669"/>
    <property type="project" value="TreeGrafter"/>
</dbReference>
<keyword evidence="3" id="KW-0645">Protease</keyword>
<dbReference type="EMBL" id="QJKB01000001">
    <property type="protein sequence ID" value="PXX47219.1"/>
    <property type="molecule type" value="Genomic_DNA"/>
</dbReference>
<feature type="chain" id="PRO_5016260942" evidence="1">
    <location>
        <begin position="30"/>
        <end position="699"/>
    </location>
</feature>
<keyword evidence="1" id="KW-0732">Signal</keyword>
<dbReference type="GO" id="GO:0004252">
    <property type="term" value="F:serine-type endopeptidase activity"/>
    <property type="evidence" value="ECO:0007669"/>
    <property type="project" value="InterPro"/>
</dbReference>
<feature type="domain" description="Peptidase S9A N-terminal" evidence="2">
    <location>
        <begin position="52"/>
        <end position="410"/>
    </location>
</feature>
<evidence type="ECO:0000313" key="4">
    <source>
        <dbReference type="Proteomes" id="UP000247792"/>
    </source>
</evidence>
<dbReference type="RefSeq" id="WP_110253617.1">
    <property type="nucleotide sequence ID" value="NZ_QJKB01000001.1"/>
</dbReference>
<dbReference type="AlphaFoldDB" id="A0A318JIG1"/>
<evidence type="ECO:0000259" key="2">
    <source>
        <dbReference type="Pfam" id="PF02897"/>
    </source>
</evidence>
<dbReference type="PANTHER" id="PTHR42881:SF2">
    <property type="entry name" value="PROLYL ENDOPEPTIDASE"/>
    <property type="match status" value="1"/>
</dbReference>
<comment type="caution">
    <text evidence="3">The sequence shown here is derived from an EMBL/GenBank/DDBJ whole genome shotgun (WGS) entry which is preliminary data.</text>
</comment>
<protein>
    <submittedName>
        <fullName evidence="3">Protease II</fullName>
    </submittedName>
</protein>
<evidence type="ECO:0000313" key="3">
    <source>
        <dbReference type="EMBL" id="PXX47219.1"/>
    </source>
</evidence>
<dbReference type="InterPro" id="IPR051167">
    <property type="entry name" value="Prolyl_oligopep/macrocyclase"/>
</dbReference>
<keyword evidence="3" id="KW-0378">Hydrolase</keyword>
<dbReference type="Gene3D" id="2.130.10.120">
    <property type="entry name" value="Prolyl oligopeptidase, N-terminal domain"/>
    <property type="match status" value="1"/>
</dbReference>
<gene>
    <name evidence="3" type="ORF">DFR42_101796</name>
</gene>
<organism evidence="3 4">
    <name type="scientific">Undibacterium pigrum</name>
    <dbReference type="NCBI Taxonomy" id="401470"/>
    <lineage>
        <taxon>Bacteria</taxon>
        <taxon>Pseudomonadati</taxon>
        <taxon>Pseudomonadota</taxon>
        <taxon>Betaproteobacteria</taxon>
        <taxon>Burkholderiales</taxon>
        <taxon>Oxalobacteraceae</taxon>
        <taxon>Undibacterium</taxon>
    </lineage>
</organism>
<dbReference type="GO" id="GO:0005829">
    <property type="term" value="C:cytosol"/>
    <property type="evidence" value="ECO:0007669"/>
    <property type="project" value="TreeGrafter"/>
</dbReference>
<dbReference type="OrthoDB" id="8777164at2"/>
<dbReference type="InterPro" id="IPR023302">
    <property type="entry name" value="Pept_S9A_N"/>
</dbReference>
<dbReference type="GO" id="GO:0006508">
    <property type="term" value="P:proteolysis"/>
    <property type="evidence" value="ECO:0007669"/>
    <property type="project" value="UniProtKB-KW"/>
</dbReference>
<keyword evidence="4" id="KW-1185">Reference proteome</keyword>
<name>A0A318JIG1_9BURK</name>
<dbReference type="Gene3D" id="3.40.50.1820">
    <property type="entry name" value="alpha/beta hydrolase"/>
    <property type="match status" value="1"/>
</dbReference>
<accession>A0A318JIG1</accession>
<dbReference type="Proteomes" id="UP000247792">
    <property type="component" value="Unassembled WGS sequence"/>
</dbReference>
<dbReference type="SUPFAM" id="SSF50993">
    <property type="entry name" value="Peptidase/esterase 'gauge' domain"/>
    <property type="match status" value="1"/>
</dbReference>
<proteinExistence type="predicted"/>
<dbReference type="Pfam" id="PF02897">
    <property type="entry name" value="Peptidase_S9_N"/>
    <property type="match status" value="1"/>
</dbReference>
<evidence type="ECO:0000256" key="1">
    <source>
        <dbReference type="SAM" id="SignalP"/>
    </source>
</evidence>
<dbReference type="SUPFAM" id="SSF53474">
    <property type="entry name" value="alpha/beta-Hydrolases"/>
    <property type="match status" value="1"/>
</dbReference>
<dbReference type="PANTHER" id="PTHR42881">
    <property type="entry name" value="PROLYL ENDOPEPTIDASE"/>
    <property type="match status" value="1"/>
</dbReference>
<feature type="signal peptide" evidence="1">
    <location>
        <begin position="1"/>
        <end position="29"/>
    </location>
</feature>
<reference evidence="3 4" key="1">
    <citation type="submission" date="2018-05" db="EMBL/GenBank/DDBJ databases">
        <title>Genomic Encyclopedia of Type Strains, Phase IV (KMG-IV): sequencing the most valuable type-strain genomes for metagenomic binning, comparative biology and taxonomic classification.</title>
        <authorList>
            <person name="Goeker M."/>
        </authorList>
    </citation>
    <scope>NUCLEOTIDE SEQUENCE [LARGE SCALE GENOMIC DNA]</scope>
    <source>
        <strain evidence="3 4">DSM 19792</strain>
    </source>
</reference>